<evidence type="ECO:0000256" key="5">
    <source>
        <dbReference type="ARBA" id="ARBA00022741"/>
    </source>
</evidence>
<evidence type="ECO:0000313" key="11">
    <source>
        <dbReference type="Proteomes" id="UP000821656"/>
    </source>
</evidence>
<accession>A0A9Q5CNN7</accession>
<reference evidence="10" key="1">
    <citation type="submission" date="2020-05" db="EMBL/GenBank/DDBJ databases">
        <title>Genomic insights into acetone-butanol-ethanol (ABE) fermentation by sequencing solventogenic clostridia strains.</title>
        <authorList>
            <person name="Brown S."/>
        </authorList>
    </citation>
    <scope>NUCLEOTIDE SEQUENCE</scope>
    <source>
        <strain evidence="10">DJ126</strain>
    </source>
</reference>
<dbReference type="GO" id="GO:0005524">
    <property type="term" value="F:ATP binding"/>
    <property type="evidence" value="ECO:0007669"/>
    <property type="project" value="UniProtKB-KW"/>
</dbReference>
<evidence type="ECO:0000256" key="4">
    <source>
        <dbReference type="ARBA" id="ARBA00022679"/>
    </source>
</evidence>
<dbReference type="AlphaFoldDB" id="A0A9Q5CNN7"/>
<organism evidence="10 11">
    <name type="scientific">Clostridium beijerinckii</name>
    <name type="common">Clostridium MP</name>
    <dbReference type="NCBI Taxonomy" id="1520"/>
    <lineage>
        <taxon>Bacteria</taxon>
        <taxon>Bacillati</taxon>
        <taxon>Bacillota</taxon>
        <taxon>Clostridia</taxon>
        <taxon>Eubacteriales</taxon>
        <taxon>Clostridiaceae</taxon>
        <taxon>Clostridium</taxon>
    </lineage>
</organism>
<dbReference type="PANTHER" id="PTHR43711:SF26">
    <property type="entry name" value="SENSOR HISTIDINE KINASE RCSC"/>
    <property type="match status" value="1"/>
</dbReference>
<dbReference type="InterPro" id="IPR004358">
    <property type="entry name" value="Sig_transdc_His_kin-like_C"/>
</dbReference>
<dbReference type="FunFam" id="3.30.565.10:FF:000037">
    <property type="entry name" value="Hybrid sensor histidine kinase/response regulator"/>
    <property type="match status" value="1"/>
</dbReference>
<dbReference type="Pfam" id="PF02518">
    <property type="entry name" value="HATPase_c"/>
    <property type="match status" value="1"/>
</dbReference>
<dbReference type="Gene3D" id="3.30.565.10">
    <property type="entry name" value="Histidine kinase-like ATPase, C-terminal domain"/>
    <property type="match status" value="1"/>
</dbReference>
<dbReference type="InterPro" id="IPR036097">
    <property type="entry name" value="HisK_dim/P_sf"/>
</dbReference>
<protein>
    <recommendedName>
        <fullName evidence="2">histidine kinase</fullName>
        <ecNumber evidence="2">2.7.13.3</ecNumber>
    </recommendedName>
</protein>
<dbReference type="InterPro" id="IPR003594">
    <property type="entry name" value="HATPase_dom"/>
</dbReference>
<dbReference type="SUPFAM" id="SSF47384">
    <property type="entry name" value="Homodimeric domain of signal transducing histidine kinase"/>
    <property type="match status" value="1"/>
</dbReference>
<evidence type="ECO:0000256" key="6">
    <source>
        <dbReference type="ARBA" id="ARBA00022777"/>
    </source>
</evidence>
<keyword evidence="4" id="KW-0808">Transferase</keyword>
<dbReference type="SUPFAM" id="SSF55874">
    <property type="entry name" value="ATPase domain of HSP90 chaperone/DNA topoisomerase II/histidine kinase"/>
    <property type="match status" value="1"/>
</dbReference>
<dbReference type="InterPro" id="IPR005467">
    <property type="entry name" value="His_kinase_dom"/>
</dbReference>
<keyword evidence="7" id="KW-0067">ATP-binding</keyword>
<evidence type="ECO:0000256" key="8">
    <source>
        <dbReference type="ARBA" id="ARBA00023012"/>
    </source>
</evidence>
<evidence type="ECO:0000256" key="7">
    <source>
        <dbReference type="ARBA" id="ARBA00022840"/>
    </source>
</evidence>
<dbReference type="PANTHER" id="PTHR43711">
    <property type="entry name" value="TWO-COMPONENT HISTIDINE KINASE"/>
    <property type="match status" value="1"/>
</dbReference>
<dbReference type="EC" id="2.7.13.3" evidence="2"/>
<dbReference type="CDD" id="cd00075">
    <property type="entry name" value="HATPase"/>
    <property type="match status" value="1"/>
</dbReference>
<dbReference type="Gene3D" id="1.10.287.130">
    <property type="match status" value="1"/>
</dbReference>
<keyword evidence="3" id="KW-0597">Phosphoprotein</keyword>
<dbReference type="SMART" id="SM00388">
    <property type="entry name" value="HisKA"/>
    <property type="match status" value="1"/>
</dbReference>
<dbReference type="PRINTS" id="PR00344">
    <property type="entry name" value="BCTRLSENSOR"/>
</dbReference>
<evidence type="ECO:0000259" key="9">
    <source>
        <dbReference type="PROSITE" id="PS50109"/>
    </source>
</evidence>
<sequence length="315" mass="36451">MVKKVKKITKGDLKMVEVNILKDNQIDRENILNRNDLIKLSKDELVSKLINLSESKKNQEDFILNISHDLRSPLNIILSVLQCYKDDYKDIKRYGKCQDHMDVIKRNSYKILKLVNNLIDTTKLEKNHYSIKRENLDVINLIEWNISSIDKYAKQKEISLVFDTNVEECIMAVDPEAIDRIIMNLISNAIKFSPKGSNIYINAWKSINQLTISVRDEGIGIPKEEQNTIFNRFVQSSRNKKSENSGSGIGLDLVRYLTQAHNGSIELKSEENSGCEFIIKLPIERLQDDENNRDKCLNIRSKVEVLEVEFSDIYL</sequence>
<dbReference type="InterPro" id="IPR050736">
    <property type="entry name" value="Sensor_HK_Regulatory"/>
</dbReference>
<keyword evidence="8" id="KW-0902">Two-component regulatory system</keyword>
<dbReference type="InterPro" id="IPR003661">
    <property type="entry name" value="HisK_dim/P_dom"/>
</dbReference>
<keyword evidence="5" id="KW-0547">Nucleotide-binding</keyword>
<dbReference type="InterPro" id="IPR036890">
    <property type="entry name" value="HATPase_C_sf"/>
</dbReference>
<dbReference type="EMBL" id="JABSXK010000001">
    <property type="protein sequence ID" value="NRV08994.1"/>
    <property type="molecule type" value="Genomic_DNA"/>
</dbReference>
<dbReference type="Proteomes" id="UP000821656">
    <property type="component" value="Unassembled WGS sequence"/>
</dbReference>
<dbReference type="CDD" id="cd00082">
    <property type="entry name" value="HisKA"/>
    <property type="match status" value="1"/>
</dbReference>
<evidence type="ECO:0000313" key="10">
    <source>
        <dbReference type="EMBL" id="NRV08994.1"/>
    </source>
</evidence>
<dbReference type="Pfam" id="PF00512">
    <property type="entry name" value="HisKA"/>
    <property type="match status" value="1"/>
</dbReference>
<comment type="caution">
    <text evidence="10">The sequence shown here is derived from an EMBL/GenBank/DDBJ whole genome shotgun (WGS) entry which is preliminary data.</text>
</comment>
<dbReference type="PROSITE" id="PS50109">
    <property type="entry name" value="HIS_KIN"/>
    <property type="match status" value="1"/>
</dbReference>
<name>A0A9Q5CNN7_CLOBE</name>
<proteinExistence type="predicted"/>
<gene>
    <name evidence="10" type="ORF">DFH45_001957</name>
</gene>
<evidence type="ECO:0000256" key="2">
    <source>
        <dbReference type="ARBA" id="ARBA00012438"/>
    </source>
</evidence>
<comment type="catalytic activity">
    <reaction evidence="1">
        <text>ATP + protein L-histidine = ADP + protein N-phospho-L-histidine.</text>
        <dbReference type="EC" id="2.7.13.3"/>
    </reaction>
</comment>
<keyword evidence="6 10" id="KW-0418">Kinase</keyword>
<dbReference type="GO" id="GO:0000155">
    <property type="term" value="F:phosphorelay sensor kinase activity"/>
    <property type="evidence" value="ECO:0007669"/>
    <property type="project" value="InterPro"/>
</dbReference>
<feature type="domain" description="Histidine kinase" evidence="9">
    <location>
        <begin position="65"/>
        <end position="285"/>
    </location>
</feature>
<dbReference type="SMART" id="SM00387">
    <property type="entry name" value="HATPase_c"/>
    <property type="match status" value="1"/>
</dbReference>
<evidence type="ECO:0000256" key="3">
    <source>
        <dbReference type="ARBA" id="ARBA00022553"/>
    </source>
</evidence>
<evidence type="ECO:0000256" key="1">
    <source>
        <dbReference type="ARBA" id="ARBA00000085"/>
    </source>
</evidence>